<evidence type="ECO:0000313" key="1">
    <source>
        <dbReference type="EMBL" id="MCI3278774.1"/>
    </source>
</evidence>
<accession>A0ABS9YPG9</accession>
<comment type="caution">
    <text evidence="1">The sequence shown here is derived from an EMBL/GenBank/DDBJ whole genome shotgun (WGS) entry which is preliminary data.</text>
</comment>
<dbReference type="Pfam" id="PF04978">
    <property type="entry name" value="MST"/>
    <property type="match status" value="1"/>
</dbReference>
<dbReference type="SUPFAM" id="SSF109854">
    <property type="entry name" value="DinB/YfiT-like putative metalloenzymes"/>
    <property type="match status" value="1"/>
</dbReference>
<dbReference type="Gene3D" id="1.20.120.450">
    <property type="entry name" value="dinb family like domain"/>
    <property type="match status" value="1"/>
</dbReference>
<protein>
    <submittedName>
        <fullName evidence="1">DinB family protein</fullName>
    </submittedName>
</protein>
<dbReference type="Proteomes" id="UP001165269">
    <property type="component" value="Unassembled WGS sequence"/>
</dbReference>
<dbReference type="EMBL" id="JALDAY010000021">
    <property type="protein sequence ID" value="MCI3278774.1"/>
    <property type="molecule type" value="Genomic_DNA"/>
</dbReference>
<proteinExistence type="predicted"/>
<name>A0ABS9YPG9_9ACTN</name>
<dbReference type="InterPro" id="IPR034660">
    <property type="entry name" value="DinB/YfiT-like"/>
</dbReference>
<organism evidence="1 2">
    <name type="scientific">Streptomyces cylindrosporus</name>
    <dbReference type="NCBI Taxonomy" id="2927583"/>
    <lineage>
        <taxon>Bacteria</taxon>
        <taxon>Bacillati</taxon>
        <taxon>Actinomycetota</taxon>
        <taxon>Actinomycetes</taxon>
        <taxon>Kitasatosporales</taxon>
        <taxon>Streptomycetaceae</taxon>
        <taxon>Streptomyces</taxon>
    </lineage>
</organism>
<keyword evidence="2" id="KW-1185">Reference proteome</keyword>
<sequence>MTIERSEPANTADERTMLEGWLKYHRQTLAWKCEGLTDAQLRTAAVEPSSLSLMGLVRHMAEVERGWFRVVVGAEEEAGPIYYTDEDPDGEFHLTEEDTWAEAYATWQAQIEAARRHAAGFGLDDITKGRHPRSGEQFNLRWIYTHMIEEYARHNGHADLIRERIDGATGD</sequence>
<gene>
    <name evidence="1" type="ORF">MQP27_47705</name>
</gene>
<evidence type="ECO:0000313" key="2">
    <source>
        <dbReference type="Proteomes" id="UP001165269"/>
    </source>
</evidence>
<dbReference type="RefSeq" id="WP_242777745.1">
    <property type="nucleotide sequence ID" value="NZ_JALDAY010000021.1"/>
</dbReference>
<dbReference type="InterPro" id="IPR007061">
    <property type="entry name" value="MST-like"/>
</dbReference>
<reference evidence="1" key="1">
    <citation type="submission" date="2022-03" db="EMBL/GenBank/DDBJ databases">
        <title>Streptomyces 7R015 and 7R016 isolated from Barleria lupulina in Thailand.</title>
        <authorList>
            <person name="Kanchanasin P."/>
            <person name="Phongsopitanun W."/>
            <person name="Tanasupawat S."/>
        </authorList>
    </citation>
    <scope>NUCLEOTIDE SEQUENCE</scope>
    <source>
        <strain evidence="1">7R015</strain>
    </source>
</reference>